<dbReference type="WBParaSite" id="PDA_v2.g20803.t1">
    <property type="protein sequence ID" value="PDA_v2.g20803.t1"/>
    <property type="gene ID" value="PDA_v2.g20803"/>
</dbReference>
<evidence type="ECO:0000313" key="1">
    <source>
        <dbReference type="Proteomes" id="UP000887578"/>
    </source>
</evidence>
<name>A0A914PQF1_9BILA</name>
<sequence length="298" mass="34871">MDSSVSQRVLSSNRKRKAEDSIMVISKRARFYATYHRQNFSMPDSVIFYVAKNPKTAELYLKMVKTCKYFFIKNPIIIISNLDADGGEWRSDDVPLNLTKYNCKYWITDGIYASARGLVNIFLSIIPKLYQCDAESLWLSDQIISFNDLSLIISSAEEIRFTNVIVKHADSSDVPLEDIFAIAVNAKRVTVYYPTVTSKTMKKLSELPNFKKLDKFTLRNLSEVFDIDEFCGYMKKNQHTKFYLNFDKQTSEGYMSRLETIVDEILETKHFNYKPPLIYFTGLHFQKYEKLYRIHFTH</sequence>
<accession>A0A914PQF1</accession>
<keyword evidence="1" id="KW-1185">Reference proteome</keyword>
<dbReference type="Proteomes" id="UP000887578">
    <property type="component" value="Unplaced"/>
</dbReference>
<dbReference type="AlphaFoldDB" id="A0A914PQF1"/>
<organism evidence="1 2">
    <name type="scientific">Panagrolaimus davidi</name>
    <dbReference type="NCBI Taxonomy" id="227884"/>
    <lineage>
        <taxon>Eukaryota</taxon>
        <taxon>Metazoa</taxon>
        <taxon>Ecdysozoa</taxon>
        <taxon>Nematoda</taxon>
        <taxon>Chromadorea</taxon>
        <taxon>Rhabditida</taxon>
        <taxon>Tylenchina</taxon>
        <taxon>Panagrolaimomorpha</taxon>
        <taxon>Panagrolaimoidea</taxon>
        <taxon>Panagrolaimidae</taxon>
        <taxon>Panagrolaimus</taxon>
    </lineage>
</organism>
<protein>
    <submittedName>
        <fullName evidence="2">Uncharacterized protein</fullName>
    </submittedName>
</protein>
<reference evidence="2" key="1">
    <citation type="submission" date="2022-11" db="UniProtKB">
        <authorList>
            <consortium name="WormBaseParasite"/>
        </authorList>
    </citation>
    <scope>IDENTIFICATION</scope>
</reference>
<evidence type="ECO:0000313" key="2">
    <source>
        <dbReference type="WBParaSite" id="PDA_v2.g20803.t1"/>
    </source>
</evidence>
<proteinExistence type="predicted"/>